<sequence>MMKLEKLKIFKGTVIHSLKIDHVEILPNSLLGVNGNNGKIEFLKSNINDFEGELLSLEKDYQIDKNQDIVDLGNKFIIPGFIDTHAHAPQYHNAGTGTDLPLLKWLEKYTFPVESRFKDLEFAKNVYSKVVDRMLKNGTTTVCYYATLHLPASKLLADIVGQRGQRAFIGKVCMDRHSPDHYVESTADSIKDTREFVDTILAAGNPLVQPIVTPRFAPSCTDELMTQLGQLAQEKNTMIQSHLSENLDEVAWVKSLYPTLPSYTHVYKHFNLLNNKTIMAHAIHLSDSEISLIKQCEAGISHCPTSNFTLSSGCLDTRKILEAGVKLGLGTDVSGGFHPSILYVIKDAIKSSNHHHFNNAQYKPLSFEEAFYLATVGGSQVCGLQDTIGNFLVGKEFDAQIIDPYVANGPFDVFEADSLKDIFQKFIFLGDDRNVSDVYVKGNKIDL</sequence>
<reference evidence="10" key="1">
    <citation type="submission" date="2020-01" db="EMBL/GenBank/DDBJ databases">
        <title>Development of genomics and gene disruption for Polysphondylium violaceum indicates a role for the polyketide synthase stlB in stalk morphogenesis.</title>
        <authorList>
            <person name="Narita B."/>
            <person name="Kawabe Y."/>
            <person name="Kin K."/>
            <person name="Saito T."/>
            <person name="Gibbs R."/>
            <person name="Kuspa A."/>
            <person name="Muzny D."/>
            <person name="Queller D."/>
            <person name="Richards S."/>
            <person name="Strassman J."/>
            <person name="Sucgang R."/>
            <person name="Worley K."/>
            <person name="Schaap P."/>
        </authorList>
    </citation>
    <scope>NUCLEOTIDE SEQUENCE</scope>
    <source>
        <strain evidence="10">QSvi11</strain>
    </source>
</reference>
<dbReference type="InterPro" id="IPR006680">
    <property type="entry name" value="Amidohydro-rel"/>
</dbReference>
<name>A0A8J4PXN6_9MYCE</name>
<comment type="caution">
    <text evidence="10">The sequence shown here is derived from an EMBL/GenBank/DDBJ whole genome shotgun (WGS) entry which is preliminary data.</text>
</comment>
<evidence type="ECO:0000313" key="11">
    <source>
        <dbReference type="Proteomes" id="UP000695562"/>
    </source>
</evidence>
<dbReference type="InterPro" id="IPR014311">
    <property type="entry name" value="Guanine_deaminase"/>
</dbReference>
<accession>A0A8J4PXN6</accession>
<gene>
    <name evidence="10" type="ORF">CYY_003100</name>
</gene>
<dbReference type="InterPro" id="IPR032466">
    <property type="entry name" value="Metal_Hydrolase"/>
</dbReference>
<evidence type="ECO:0000313" key="10">
    <source>
        <dbReference type="EMBL" id="KAF2075595.1"/>
    </source>
</evidence>
<dbReference type="OrthoDB" id="194468at2759"/>
<evidence type="ECO:0000256" key="4">
    <source>
        <dbReference type="ARBA" id="ARBA00022723"/>
    </source>
</evidence>
<dbReference type="Pfam" id="PF01979">
    <property type="entry name" value="Amidohydro_1"/>
    <property type="match status" value="1"/>
</dbReference>
<organism evidence="10 11">
    <name type="scientific">Polysphondylium violaceum</name>
    <dbReference type="NCBI Taxonomy" id="133409"/>
    <lineage>
        <taxon>Eukaryota</taxon>
        <taxon>Amoebozoa</taxon>
        <taxon>Evosea</taxon>
        <taxon>Eumycetozoa</taxon>
        <taxon>Dictyostelia</taxon>
        <taxon>Dictyosteliales</taxon>
        <taxon>Dictyosteliaceae</taxon>
        <taxon>Polysphondylium</taxon>
    </lineage>
</organism>
<dbReference type="UniPathway" id="UPA00603">
    <property type="reaction ID" value="UER00660"/>
</dbReference>
<dbReference type="GO" id="GO:0005829">
    <property type="term" value="C:cytosol"/>
    <property type="evidence" value="ECO:0007669"/>
    <property type="project" value="TreeGrafter"/>
</dbReference>
<proteinExistence type="inferred from homology"/>
<evidence type="ECO:0000256" key="7">
    <source>
        <dbReference type="ARBA" id="ARBA00051148"/>
    </source>
</evidence>
<evidence type="ECO:0000256" key="8">
    <source>
        <dbReference type="RuleBase" id="RU366009"/>
    </source>
</evidence>
<dbReference type="Gene3D" id="2.30.40.10">
    <property type="entry name" value="Urease, subunit C, domain 1"/>
    <property type="match status" value="1"/>
</dbReference>
<dbReference type="SUPFAM" id="SSF51556">
    <property type="entry name" value="Metallo-dependent hydrolases"/>
    <property type="match status" value="1"/>
</dbReference>
<dbReference type="EMBL" id="AJWJ01000093">
    <property type="protein sequence ID" value="KAF2075595.1"/>
    <property type="molecule type" value="Genomic_DNA"/>
</dbReference>
<comment type="catalytic activity">
    <reaction evidence="7 8">
        <text>guanine + H2O + H(+) = xanthine + NH4(+)</text>
        <dbReference type="Rhea" id="RHEA:14665"/>
        <dbReference type="ChEBI" id="CHEBI:15377"/>
        <dbReference type="ChEBI" id="CHEBI:15378"/>
        <dbReference type="ChEBI" id="CHEBI:16235"/>
        <dbReference type="ChEBI" id="CHEBI:17712"/>
        <dbReference type="ChEBI" id="CHEBI:28938"/>
        <dbReference type="EC" id="3.5.4.3"/>
    </reaction>
</comment>
<feature type="domain" description="Amidohydrolase-related" evidence="9">
    <location>
        <begin position="76"/>
        <end position="443"/>
    </location>
</feature>
<evidence type="ECO:0000256" key="5">
    <source>
        <dbReference type="ARBA" id="ARBA00022801"/>
    </source>
</evidence>
<dbReference type="PANTHER" id="PTHR11271:SF6">
    <property type="entry name" value="GUANINE DEAMINASE"/>
    <property type="match status" value="1"/>
</dbReference>
<dbReference type="InterPro" id="IPR051607">
    <property type="entry name" value="Metallo-dep_hydrolases"/>
</dbReference>
<dbReference type="Proteomes" id="UP000695562">
    <property type="component" value="Unassembled WGS sequence"/>
</dbReference>
<keyword evidence="4 8" id="KW-0479">Metal-binding</keyword>
<dbReference type="AlphaFoldDB" id="A0A8J4PXN6"/>
<evidence type="ECO:0000259" key="9">
    <source>
        <dbReference type="Pfam" id="PF01979"/>
    </source>
</evidence>
<evidence type="ECO:0000256" key="2">
    <source>
        <dbReference type="ARBA" id="ARBA00006745"/>
    </source>
</evidence>
<keyword evidence="5 8" id="KW-0378">Hydrolase</keyword>
<dbReference type="SUPFAM" id="SSF51338">
    <property type="entry name" value="Composite domain of metallo-dependent hydrolases"/>
    <property type="match status" value="1"/>
</dbReference>
<dbReference type="GO" id="GO:0008892">
    <property type="term" value="F:guanine deaminase activity"/>
    <property type="evidence" value="ECO:0007669"/>
    <property type="project" value="UniProtKB-UniRule"/>
</dbReference>
<evidence type="ECO:0000256" key="3">
    <source>
        <dbReference type="ARBA" id="ARBA00012781"/>
    </source>
</evidence>
<dbReference type="EC" id="3.5.4.3" evidence="3 8"/>
<comment type="pathway">
    <text evidence="1 8">Purine metabolism; guanine degradation; xanthine from guanine: step 1/1.</text>
</comment>
<dbReference type="NCBIfam" id="TIGR02967">
    <property type="entry name" value="guan_deamin"/>
    <property type="match status" value="1"/>
</dbReference>
<dbReference type="GO" id="GO:0008270">
    <property type="term" value="F:zinc ion binding"/>
    <property type="evidence" value="ECO:0007669"/>
    <property type="project" value="UniProtKB-UniRule"/>
</dbReference>
<dbReference type="Gene3D" id="3.20.20.140">
    <property type="entry name" value="Metal-dependent hydrolases"/>
    <property type="match status" value="1"/>
</dbReference>
<protein>
    <recommendedName>
        <fullName evidence="3 8">Guanine deaminase</fullName>
        <shortName evidence="8">Guanase</shortName>
        <ecNumber evidence="3 8">3.5.4.3</ecNumber>
    </recommendedName>
    <alternativeName>
        <fullName evidence="8">Guanine aminohydrolase</fullName>
    </alternativeName>
</protein>
<comment type="function">
    <text evidence="8">Catalyzes the hydrolytic deamination of guanine, producing xanthine and ammonia.</text>
</comment>
<keyword evidence="11" id="KW-1185">Reference proteome</keyword>
<dbReference type="InterPro" id="IPR011059">
    <property type="entry name" value="Metal-dep_hydrolase_composite"/>
</dbReference>
<evidence type="ECO:0000256" key="1">
    <source>
        <dbReference type="ARBA" id="ARBA00004984"/>
    </source>
</evidence>
<comment type="cofactor">
    <cofactor evidence="8">
        <name>Zn(2+)</name>
        <dbReference type="ChEBI" id="CHEBI:29105"/>
    </cofactor>
    <text evidence="8">Binds 1 zinc ion per subunit.</text>
</comment>
<dbReference type="CDD" id="cd01303">
    <property type="entry name" value="GDEase"/>
    <property type="match status" value="1"/>
</dbReference>
<keyword evidence="6 8" id="KW-0862">Zinc</keyword>
<dbReference type="PANTHER" id="PTHR11271">
    <property type="entry name" value="GUANINE DEAMINASE"/>
    <property type="match status" value="1"/>
</dbReference>
<comment type="similarity">
    <text evidence="2 8">Belongs to the metallo-dependent hydrolases superfamily. ATZ/TRZ family.</text>
</comment>
<dbReference type="FunFam" id="3.20.20.140:FF:000022">
    <property type="entry name" value="Guanine deaminase"/>
    <property type="match status" value="1"/>
</dbReference>
<evidence type="ECO:0000256" key="6">
    <source>
        <dbReference type="ARBA" id="ARBA00022833"/>
    </source>
</evidence>
<dbReference type="GO" id="GO:0006147">
    <property type="term" value="P:guanine catabolic process"/>
    <property type="evidence" value="ECO:0007669"/>
    <property type="project" value="UniProtKB-UniRule"/>
</dbReference>